<dbReference type="OrthoDB" id="434041at2759"/>
<feature type="region of interest" description="Disordered" evidence="7">
    <location>
        <begin position="569"/>
        <end position="595"/>
    </location>
</feature>
<dbReference type="SUPFAM" id="SSF52540">
    <property type="entry name" value="P-loop containing nucleoside triphosphate hydrolases"/>
    <property type="match status" value="1"/>
</dbReference>
<evidence type="ECO:0000313" key="12">
    <source>
        <dbReference type="Proteomes" id="UP000595437"/>
    </source>
</evidence>
<evidence type="ECO:0000256" key="7">
    <source>
        <dbReference type="SAM" id="MobiDB-lite"/>
    </source>
</evidence>
<evidence type="ECO:0000259" key="8">
    <source>
        <dbReference type="PROSITE" id="PS51192"/>
    </source>
</evidence>
<dbReference type="EC" id="3.6.4.13" evidence="1"/>
<dbReference type="PANTHER" id="PTHR47959:SF1">
    <property type="entry name" value="ATP-DEPENDENT RNA HELICASE DBPA"/>
    <property type="match status" value="1"/>
</dbReference>
<dbReference type="EMBL" id="CP045890">
    <property type="protein sequence ID" value="QQP56951.1"/>
    <property type="molecule type" value="Genomic_DNA"/>
</dbReference>
<protein>
    <recommendedName>
        <fullName evidence="1">RNA helicase</fullName>
        <ecNumber evidence="1">3.6.4.13</ecNumber>
    </recommendedName>
</protein>
<dbReference type="SMART" id="SM00487">
    <property type="entry name" value="DEXDc"/>
    <property type="match status" value="1"/>
</dbReference>
<keyword evidence="2" id="KW-0547">Nucleotide-binding</keyword>
<feature type="region of interest" description="Disordered" evidence="7">
    <location>
        <begin position="441"/>
        <end position="530"/>
    </location>
</feature>
<keyword evidence="3" id="KW-0378">Hydrolase</keyword>
<feature type="domain" description="Helicase ATP-binding" evidence="8">
    <location>
        <begin position="51"/>
        <end position="245"/>
    </location>
</feature>
<evidence type="ECO:0000313" key="11">
    <source>
        <dbReference type="EMBL" id="QQP56951.1"/>
    </source>
</evidence>
<evidence type="ECO:0000256" key="1">
    <source>
        <dbReference type="ARBA" id="ARBA00012552"/>
    </source>
</evidence>
<dbReference type="InterPro" id="IPR011545">
    <property type="entry name" value="DEAD/DEAH_box_helicase_dom"/>
</dbReference>
<feature type="domain" description="DEAD-box RNA helicase Q" evidence="10">
    <location>
        <begin position="20"/>
        <end position="48"/>
    </location>
</feature>
<dbReference type="CDD" id="cd18787">
    <property type="entry name" value="SF2_C_DEAD"/>
    <property type="match status" value="1"/>
</dbReference>
<dbReference type="Pfam" id="PF00270">
    <property type="entry name" value="DEAD"/>
    <property type="match status" value="1"/>
</dbReference>
<evidence type="ECO:0000256" key="2">
    <source>
        <dbReference type="ARBA" id="ARBA00022741"/>
    </source>
</evidence>
<dbReference type="GO" id="GO:0005524">
    <property type="term" value="F:ATP binding"/>
    <property type="evidence" value="ECO:0007669"/>
    <property type="project" value="UniProtKB-KW"/>
</dbReference>
<dbReference type="PROSITE" id="PS51192">
    <property type="entry name" value="HELICASE_ATP_BIND_1"/>
    <property type="match status" value="1"/>
</dbReference>
<dbReference type="GO" id="GO:0003676">
    <property type="term" value="F:nucleic acid binding"/>
    <property type="evidence" value="ECO:0007669"/>
    <property type="project" value="InterPro"/>
</dbReference>
<dbReference type="GO" id="GO:0016787">
    <property type="term" value="F:hydrolase activity"/>
    <property type="evidence" value="ECO:0007669"/>
    <property type="project" value="UniProtKB-KW"/>
</dbReference>
<dbReference type="InterPro" id="IPR014001">
    <property type="entry name" value="Helicase_ATP-bd"/>
</dbReference>
<sequence length="630" mass="70849">MAHDLKNRTTDVLNSENQNKTFEHFQFQTPILEGLSKNGYIVPSPIQILALPYTLAGLDVVVQSKSGTGKTLVYVLSAISSIDVESKSLQGLLIAPTREIAVQVRYLRVFNLLIVFRLIYNHFYVSKGAQTMLEVGGHLPKLKASTFIGGMSVEEDKLKLSKCHMAFGSPGRVKQLIEEGIMNCEDIKIFILDEADKLCEKSFREDLKWIMGALPASVQTLALSATYPDSLEYSHVCSQDSLSCKAWKRVSGPLGMNQFVLESPHHGLPKKVVDLKFERLLKVLSSVSFEQCIVFCNYSLRARAICDKLNDQGWPAIFLAGMQEQKDRLNSLKDLRAFRCRIVLTTDLSARGIDARHVNLVINFDVPSSGTTYLHRIGRAGRYGSKGIALSIAAKGTEMKNLASIAQNTNSDVRVVSSPELDLWEVSMEELNALEQTKAVEVVSEENQSDKEENNPKNEIPIKDVPHPMNHKGDNSPQVEEKKEENVSQENQAVLNKLNVPPKAQKKKNKKKRESKEPTKPKTPEDPFSQDIIDAELAKEREFDNVLDEVMQLSKDMSLGDVYSKVRDGTLAPKSKRVPSTSQVQDPSVPLPPPVMDSMSQWVQMWQAHQMQHRRYLNYMIQCQQSWKPR</sequence>
<dbReference type="Pfam" id="PF00271">
    <property type="entry name" value="Helicase_C"/>
    <property type="match status" value="1"/>
</dbReference>
<evidence type="ECO:0000256" key="6">
    <source>
        <dbReference type="PROSITE-ProRule" id="PRU00552"/>
    </source>
</evidence>
<dbReference type="PROSITE" id="PS51195">
    <property type="entry name" value="Q_MOTIF"/>
    <property type="match status" value="1"/>
</dbReference>
<keyword evidence="5" id="KW-0067">ATP-binding</keyword>
<dbReference type="SMART" id="SM00490">
    <property type="entry name" value="HELICc"/>
    <property type="match status" value="1"/>
</dbReference>
<feature type="domain" description="Helicase C-terminal" evidence="9">
    <location>
        <begin position="276"/>
        <end position="429"/>
    </location>
</feature>
<dbReference type="GO" id="GO:0005829">
    <property type="term" value="C:cytosol"/>
    <property type="evidence" value="ECO:0007669"/>
    <property type="project" value="TreeGrafter"/>
</dbReference>
<dbReference type="InterPro" id="IPR014014">
    <property type="entry name" value="RNA_helicase_DEAD_Q_motif"/>
</dbReference>
<feature type="compositionally biased region" description="Basic and acidic residues" evidence="7">
    <location>
        <begin position="448"/>
        <end position="486"/>
    </location>
</feature>
<dbReference type="PANTHER" id="PTHR47959">
    <property type="entry name" value="ATP-DEPENDENT RNA HELICASE RHLE-RELATED"/>
    <property type="match status" value="1"/>
</dbReference>
<feature type="compositionally biased region" description="Basic residues" evidence="7">
    <location>
        <begin position="504"/>
        <end position="513"/>
    </location>
</feature>
<name>A0A7T8KJF6_CALRO</name>
<gene>
    <name evidence="11" type="ORF">FKW44_001793</name>
</gene>
<dbReference type="AlphaFoldDB" id="A0A7T8KJF6"/>
<dbReference type="InterPro" id="IPR050079">
    <property type="entry name" value="DEAD_box_RNA_helicase"/>
</dbReference>
<dbReference type="InterPro" id="IPR027417">
    <property type="entry name" value="P-loop_NTPase"/>
</dbReference>
<proteinExistence type="predicted"/>
<dbReference type="PROSITE" id="PS51194">
    <property type="entry name" value="HELICASE_CTER"/>
    <property type="match status" value="1"/>
</dbReference>
<feature type="compositionally biased region" description="Basic and acidic residues" evidence="7">
    <location>
        <begin position="514"/>
        <end position="525"/>
    </location>
</feature>
<accession>A0A7T8KJF6</accession>
<reference evidence="12" key="1">
    <citation type="submission" date="2021-01" db="EMBL/GenBank/DDBJ databases">
        <title>Caligus Genome Assembly.</title>
        <authorList>
            <person name="Gallardo-Escarate C."/>
        </authorList>
    </citation>
    <scope>NUCLEOTIDE SEQUENCE [LARGE SCALE GENOMIC DNA]</scope>
</reference>
<keyword evidence="12" id="KW-1185">Reference proteome</keyword>
<evidence type="ECO:0000259" key="10">
    <source>
        <dbReference type="PROSITE" id="PS51195"/>
    </source>
</evidence>
<dbReference type="InterPro" id="IPR001650">
    <property type="entry name" value="Helicase_C-like"/>
</dbReference>
<evidence type="ECO:0000256" key="5">
    <source>
        <dbReference type="ARBA" id="ARBA00022840"/>
    </source>
</evidence>
<dbReference type="Gene3D" id="3.40.50.300">
    <property type="entry name" value="P-loop containing nucleotide triphosphate hydrolases"/>
    <property type="match status" value="2"/>
</dbReference>
<feature type="short sequence motif" description="Q motif" evidence="6">
    <location>
        <begin position="20"/>
        <end position="48"/>
    </location>
</feature>
<organism evidence="11 12">
    <name type="scientific">Caligus rogercresseyi</name>
    <name type="common">Sea louse</name>
    <dbReference type="NCBI Taxonomy" id="217165"/>
    <lineage>
        <taxon>Eukaryota</taxon>
        <taxon>Metazoa</taxon>
        <taxon>Ecdysozoa</taxon>
        <taxon>Arthropoda</taxon>
        <taxon>Crustacea</taxon>
        <taxon>Multicrustacea</taxon>
        <taxon>Hexanauplia</taxon>
        <taxon>Copepoda</taxon>
        <taxon>Siphonostomatoida</taxon>
        <taxon>Caligidae</taxon>
        <taxon>Caligus</taxon>
    </lineage>
</organism>
<evidence type="ECO:0000256" key="3">
    <source>
        <dbReference type="ARBA" id="ARBA00022801"/>
    </source>
</evidence>
<dbReference type="Proteomes" id="UP000595437">
    <property type="component" value="Chromosome 1"/>
</dbReference>
<dbReference type="GO" id="GO:0003724">
    <property type="term" value="F:RNA helicase activity"/>
    <property type="evidence" value="ECO:0007669"/>
    <property type="project" value="UniProtKB-EC"/>
</dbReference>
<evidence type="ECO:0000259" key="9">
    <source>
        <dbReference type="PROSITE" id="PS51194"/>
    </source>
</evidence>
<keyword evidence="4" id="KW-0347">Helicase</keyword>
<evidence type="ECO:0000256" key="4">
    <source>
        <dbReference type="ARBA" id="ARBA00022806"/>
    </source>
</evidence>